<evidence type="ECO:0000313" key="4">
    <source>
        <dbReference type="Proteomes" id="UP000634134"/>
    </source>
</evidence>
<feature type="signal peptide" evidence="1">
    <location>
        <begin position="1"/>
        <end position="21"/>
    </location>
</feature>
<feature type="domain" description="VOC" evidence="2">
    <location>
        <begin position="32"/>
        <end position="147"/>
    </location>
</feature>
<dbReference type="PANTHER" id="PTHR46142:SF3">
    <property type="entry name" value="F18B13.24 PROTEIN"/>
    <property type="match status" value="1"/>
</dbReference>
<dbReference type="SUPFAM" id="SSF54593">
    <property type="entry name" value="Glyoxalase/Bleomycin resistance protein/Dihydroxybiphenyl dioxygenase"/>
    <property type="match status" value="1"/>
</dbReference>
<dbReference type="CDD" id="cd07245">
    <property type="entry name" value="VOC_like"/>
    <property type="match status" value="1"/>
</dbReference>
<evidence type="ECO:0000313" key="3">
    <source>
        <dbReference type="EMBL" id="MBE9463399.1"/>
    </source>
</evidence>
<evidence type="ECO:0000259" key="2">
    <source>
        <dbReference type="PROSITE" id="PS51819"/>
    </source>
</evidence>
<comment type="caution">
    <text evidence="3">The sequence shown here is derived from an EMBL/GenBank/DDBJ whole genome shotgun (WGS) entry which is preliminary data.</text>
</comment>
<keyword evidence="4" id="KW-1185">Reference proteome</keyword>
<dbReference type="Gene3D" id="3.10.180.10">
    <property type="entry name" value="2,3-Dihydroxybiphenyl 1,2-Dioxygenase, domain 1"/>
    <property type="match status" value="1"/>
</dbReference>
<gene>
    <name evidence="3" type="ORF">IEE83_16050</name>
</gene>
<dbReference type="RefSeq" id="WP_194121532.1">
    <property type="nucleotide sequence ID" value="NZ_JACYGY010000001.1"/>
</dbReference>
<dbReference type="InterPro" id="IPR004360">
    <property type="entry name" value="Glyas_Fos-R_dOase_dom"/>
</dbReference>
<accession>A0ABR9WGW5</accession>
<sequence length="149" mass="16947">MKRLFFLLLLTQLFNSATSSAQDMTSKLGYTGWNHMALHVKDIEASKTFYREIIGMKPVQVPDNLKAIRGWFDAGNGQMIHLLAGRTEPIVHDKDGGHMALFVASIDQAEKFLTEKNIKFHKQVRFDGVTQIYFSDPDGYLIELNQKAK</sequence>
<dbReference type="EMBL" id="JACYGY010000001">
    <property type="protein sequence ID" value="MBE9463399.1"/>
    <property type="molecule type" value="Genomic_DNA"/>
</dbReference>
<dbReference type="InterPro" id="IPR037523">
    <property type="entry name" value="VOC_core"/>
</dbReference>
<protein>
    <submittedName>
        <fullName evidence="3">VOC family protein</fullName>
    </submittedName>
</protein>
<organism evidence="3 4">
    <name type="scientific">Dyadobacter subterraneus</name>
    <dbReference type="NCBI Taxonomy" id="2773304"/>
    <lineage>
        <taxon>Bacteria</taxon>
        <taxon>Pseudomonadati</taxon>
        <taxon>Bacteroidota</taxon>
        <taxon>Cytophagia</taxon>
        <taxon>Cytophagales</taxon>
        <taxon>Spirosomataceae</taxon>
        <taxon>Dyadobacter</taxon>
    </lineage>
</organism>
<dbReference type="Proteomes" id="UP000634134">
    <property type="component" value="Unassembled WGS sequence"/>
</dbReference>
<name>A0ABR9WGW5_9BACT</name>
<dbReference type="PANTHER" id="PTHR46142">
    <property type="match status" value="1"/>
</dbReference>
<reference evidence="4" key="1">
    <citation type="submission" date="2023-07" db="EMBL/GenBank/DDBJ databases">
        <title>Dyadobacter sp. nov 'subterranea' isolated from contaminted grondwater.</title>
        <authorList>
            <person name="Szabo I."/>
            <person name="Al-Omari J."/>
            <person name="Szerdahelyi S.G."/>
            <person name="Rado J."/>
        </authorList>
    </citation>
    <scope>NUCLEOTIDE SEQUENCE [LARGE SCALE GENOMIC DNA]</scope>
    <source>
        <strain evidence="4">UP-52</strain>
    </source>
</reference>
<evidence type="ECO:0000256" key="1">
    <source>
        <dbReference type="SAM" id="SignalP"/>
    </source>
</evidence>
<dbReference type="InterPro" id="IPR029068">
    <property type="entry name" value="Glyas_Bleomycin-R_OHBP_Dase"/>
</dbReference>
<dbReference type="PROSITE" id="PS51819">
    <property type="entry name" value="VOC"/>
    <property type="match status" value="1"/>
</dbReference>
<feature type="chain" id="PRO_5047485547" evidence="1">
    <location>
        <begin position="22"/>
        <end position="149"/>
    </location>
</feature>
<keyword evidence="1" id="KW-0732">Signal</keyword>
<proteinExistence type="predicted"/>
<dbReference type="Pfam" id="PF00903">
    <property type="entry name" value="Glyoxalase"/>
    <property type="match status" value="1"/>
</dbReference>